<dbReference type="AlphaFoldDB" id="A0A5C5VE45"/>
<protein>
    <submittedName>
        <fullName evidence="2">Phosphate-selective porin O and P</fullName>
    </submittedName>
</protein>
<feature type="chain" id="PRO_5022927970" evidence="1">
    <location>
        <begin position="23"/>
        <end position="468"/>
    </location>
</feature>
<feature type="signal peptide" evidence="1">
    <location>
        <begin position="1"/>
        <end position="22"/>
    </location>
</feature>
<keyword evidence="3" id="KW-1185">Reference proteome</keyword>
<dbReference type="RefSeq" id="WP_146562905.1">
    <property type="nucleotide sequence ID" value="NZ_SIHJ01000001.1"/>
</dbReference>
<name>A0A5C5VE45_9BACT</name>
<comment type="caution">
    <text evidence="2">The sequence shown here is derived from an EMBL/GenBank/DDBJ whole genome shotgun (WGS) entry which is preliminary data.</text>
</comment>
<dbReference type="Gene3D" id="2.40.160.10">
    <property type="entry name" value="Porin"/>
    <property type="match status" value="1"/>
</dbReference>
<dbReference type="Proteomes" id="UP000316714">
    <property type="component" value="Unassembled WGS sequence"/>
</dbReference>
<accession>A0A5C5VE45</accession>
<dbReference type="OrthoDB" id="9760167at2"/>
<organism evidence="2 3">
    <name type="scientific">Posidoniimonas corsicana</name>
    <dbReference type="NCBI Taxonomy" id="1938618"/>
    <lineage>
        <taxon>Bacteria</taxon>
        <taxon>Pseudomonadati</taxon>
        <taxon>Planctomycetota</taxon>
        <taxon>Planctomycetia</taxon>
        <taxon>Pirellulales</taxon>
        <taxon>Lacipirellulaceae</taxon>
        <taxon>Posidoniimonas</taxon>
    </lineage>
</organism>
<keyword evidence="1" id="KW-0732">Signal</keyword>
<proteinExistence type="predicted"/>
<evidence type="ECO:0000256" key="1">
    <source>
        <dbReference type="SAM" id="SignalP"/>
    </source>
</evidence>
<dbReference type="EMBL" id="SIHJ01000001">
    <property type="protein sequence ID" value="TWT36189.1"/>
    <property type="molecule type" value="Genomic_DNA"/>
</dbReference>
<gene>
    <name evidence="2" type="ORF">KOR34_10900</name>
</gene>
<sequence precursor="true">MDSLAHRSLVLAATAWCCLAGATINATPPDPAVLPLPPVEEEAPAVACEECDKVERPWVALEQDASGEPLFEIGAQFDKGVYIRSTDLDERPYAMYIGGRLQLRYTGFARDQSTWTDAAGVTRDVRNRSEFDAERLRLNISGTAVLPELRYYLIFDGDSDGASQVDQLVYFFAYECAEGVEIAVGRWKVAAVRQWLLSSRFMRMVDRSLATEYFRPAFSDGVWLWGDIGDACHYEWSLTNGLRTSSHPAFAIDDALSAACSVYFDPLGPFGPGDVDYAYHCSPVVRVGGSFAFSKSRDREDAGFAIGDDSFLRLSDGTLLNETGALAPGERVLGVETMVASFDAGLKWRGWSFTGEYFIRSLQDFTATGPLDVQQLYDYGYHAEVGCFLIPKRLDINARLSQVSGLFGDGFERSGAINWYWGNGDNDRVNKLTLDVADIVRSPVRSGPADFLPGDDGLLVRAQVQIGF</sequence>
<evidence type="ECO:0000313" key="3">
    <source>
        <dbReference type="Proteomes" id="UP000316714"/>
    </source>
</evidence>
<dbReference type="InterPro" id="IPR023614">
    <property type="entry name" value="Porin_dom_sf"/>
</dbReference>
<evidence type="ECO:0000313" key="2">
    <source>
        <dbReference type="EMBL" id="TWT36189.1"/>
    </source>
</evidence>
<reference evidence="2 3" key="1">
    <citation type="submission" date="2019-02" db="EMBL/GenBank/DDBJ databases">
        <title>Deep-cultivation of Planctomycetes and their phenomic and genomic characterization uncovers novel biology.</title>
        <authorList>
            <person name="Wiegand S."/>
            <person name="Jogler M."/>
            <person name="Boedeker C."/>
            <person name="Pinto D."/>
            <person name="Vollmers J."/>
            <person name="Rivas-Marin E."/>
            <person name="Kohn T."/>
            <person name="Peeters S.H."/>
            <person name="Heuer A."/>
            <person name="Rast P."/>
            <person name="Oberbeckmann S."/>
            <person name="Bunk B."/>
            <person name="Jeske O."/>
            <person name="Meyerdierks A."/>
            <person name="Storesund J.E."/>
            <person name="Kallscheuer N."/>
            <person name="Luecker S."/>
            <person name="Lage O.M."/>
            <person name="Pohl T."/>
            <person name="Merkel B.J."/>
            <person name="Hornburger P."/>
            <person name="Mueller R.-W."/>
            <person name="Bruemmer F."/>
            <person name="Labrenz M."/>
            <person name="Spormann A.M."/>
            <person name="Op Den Camp H."/>
            <person name="Overmann J."/>
            <person name="Amann R."/>
            <person name="Jetten M.S.M."/>
            <person name="Mascher T."/>
            <person name="Medema M.H."/>
            <person name="Devos D.P."/>
            <person name="Kaster A.-K."/>
            <person name="Ovreas L."/>
            <person name="Rohde M."/>
            <person name="Galperin M.Y."/>
            <person name="Jogler C."/>
        </authorList>
    </citation>
    <scope>NUCLEOTIDE SEQUENCE [LARGE SCALE GENOMIC DNA]</scope>
    <source>
        <strain evidence="2 3">KOR34</strain>
    </source>
</reference>